<dbReference type="Proteomes" id="UP001301350">
    <property type="component" value="Unassembled WGS sequence"/>
</dbReference>
<feature type="compositionally biased region" description="Polar residues" evidence="1">
    <location>
        <begin position="270"/>
        <end position="282"/>
    </location>
</feature>
<protein>
    <recommendedName>
        <fullName evidence="4">Amidinotransferase</fullName>
    </recommendedName>
</protein>
<proteinExistence type="predicted"/>
<dbReference type="Pfam" id="PF19420">
    <property type="entry name" value="DDAH_eukar"/>
    <property type="match status" value="1"/>
</dbReference>
<dbReference type="AlphaFoldDB" id="A0AAV9IZL7"/>
<sequence>MGVSRQLLFSERAIIHRLCSAAGRPWQQRRWRGADANVPPTGAQAAAATAMASDGGSGAAASLANSAAASTTPGGGGYATYPLERAVDAVAERTQFGAEALSLVGGNVGEERRLREQTRLAEDVRRMVREGLPRHCRLDVRDIAWVSPDLCFVGVGIETNFAGFRYAMSRNLFQARRVAAVRDIFDRSAERRATLDRVFKVVSDDVTAMLAEVQEPPRARLVNEYVAPFTFVHSTRSNQHREAPMSEGQEGAADHLTANDPTGPAARTALPQSDSDGMTEAATSLSEDSHAMAVPHMGGYTLSLHDVDFVEYLHDIGLRIVPINTEQEMRALTAATIPVQQSTNHLLMVAPTAFEPNLYAAQDNAFMRRPEQVLGDTAAAITAAADDSQHTIETIRRRVLDEYAQLFLQMTRHVGARVHLFTHDKYHDAPDSVFPNNWFSTHTDLEVGECTLVLYPMKSPNRRKERRPEFISRLHSFRRYTHVYDMTREENSKTPRYLEGTGSLVLDRVNRTAYVAISERSDPNLARTWARVVGYDLITFRATDVRNRPIYHTNVMMCIGTRVAIVCAESIEDARERDRVLDRLRSTGHEVVNISREQMCRFCGNALEVESRYGRPVMAMSTGAFHAFTPEQHSVLSAHLDDIAHADIRTIEAVGGGGVRCSVAELM</sequence>
<dbReference type="EMBL" id="JANCYW010000014">
    <property type="protein sequence ID" value="KAK4537782.1"/>
    <property type="molecule type" value="Genomic_DNA"/>
</dbReference>
<dbReference type="SUPFAM" id="SSF55909">
    <property type="entry name" value="Pentein"/>
    <property type="match status" value="2"/>
</dbReference>
<comment type="caution">
    <text evidence="2">The sequence shown here is derived from an EMBL/GenBank/DDBJ whole genome shotgun (WGS) entry which is preliminary data.</text>
</comment>
<reference evidence="2 3" key="1">
    <citation type="submission" date="2022-07" db="EMBL/GenBank/DDBJ databases">
        <title>Genome-wide signatures of adaptation to extreme environments.</title>
        <authorList>
            <person name="Cho C.H."/>
            <person name="Yoon H.S."/>
        </authorList>
    </citation>
    <scope>NUCLEOTIDE SEQUENCE [LARGE SCALE GENOMIC DNA]</scope>
    <source>
        <strain evidence="2 3">DBV 063 E5</strain>
    </source>
</reference>
<accession>A0AAV9IZL7</accession>
<evidence type="ECO:0000256" key="1">
    <source>
        <dbReference type="SAM" id="MobiDB-lite"/>
    </source>
</evidence>
<dbReference type="Gene3D" id="3.75.10.10">
    <property type="entry name" value="L-arginine/glycine Amidinotransferase, Chain A"/>
    <property type="match status" value="2"/>
</dbReference>
<dbReference type="InterPro" id="IPR014541">
    <property type="entry name" value="Amdntrnsf_FN0238"/>
</dbReference>
<name>A0AAV9IZL7_CYACA</name>
<keyword evidence="3" id="KW-1185">Reference proteome</keyword>
<dbReference type="PANTHER" id="PTHR43224:SF1">
    <property type="entry name" value="AMIDINOTRANSFERASE"/>
    <property type="match status" value="1"/>
</dbReference>
<feature type="region of interest" description="Disordered" evidence="1">
    <location>
        <begin position="236"/>
        <end position="282"/>
    </location>
</feature>
<dbReference type="PANTHER" id="PTHR43224">
    <property type="entry name" value="AMIDINOTRANSFERASE"/>
    <property type="match status" value="1"/>
</dbReference>
<evidence type="ECO:0008006" key="4">
    <source>
        <dbReference type="Google" id="ProtNLM"/>
    </source>
</evidence>
<evidence type="ECO:0000313" key="3">
    <source>
        <dbReference type="Proteomes" id="UP001301350"/>
    </source>
</evidence>
<evidence type="ECO:0000313" key="2">
    <source>
        <dbReference type="EMBL" id="KAK4537782.1"/>
    </source>
</evidence>
<gene>
    <name evidence="2" type="ORF">CDCA_CDCA14G3807</name>
</gene>
<organism evidence="2 3">
    <name type="scientific">Cyanidium caldarium</name>
    <name type="common">Red alga</name>
    <dbReference type="NCBI Taxonomy" id="2771"/>
    <lineage>
        <taxon>Eukaryota</taxon>
        <taxon>Rhodophyta</taxon>
        <taxon>Bangiophyceae</taxon>
        <taxon>Cyanidiales</taxon>
        <taxon>Cyanidiaceae</taxon>
        <taxon>Cyanidium</taxon>
    </lineage>
</organism>